<dbReference type="SMART" id="SM00860">
    <property type="entry name" value="SMI1_KNR4"/>
    <property type="match status" value="1"/>
</dbReference>
<dbReference type="EMBL" id="QUQA01000010">
    <property type="protein sequence ID" value="RKC02207.1"/>
    <property type="molecule type" value="Genomic_DNA"/>
</dbReference>
<dbReference type="InterPro" id="IPR037883">
    <property type="entry name" value="Knr4/Smi1-like_sf"/>
</dbReference>
<proteinExistence type="predicted"/>
<accession>A0AB37NU92</accession>
<dbReference type="Proteomes" id="UP000280270">
    <property type="component" value="Unassembled WGS sequence"/>
</dbReference>
<dbReference type="Gene3D" id="3.40.1580.10">
    <property type="entry name" value="SMI1/KNR4-like"/>
    <property type="match status" value="1"/>
</dbReference>
<name>A0AB37NU92_LISMN</name>
<evidence type="ECO:0000313" key="4">
    <source>
        <dbReference type="Proteomes" id="UP000280270"/>
    </source>
</evidence>
<evidence type="ECO:0000313" key="2">
    <source>
        <dbReference type="EMBL" id="RJZ24599.1"/>
    </source>
</evidence>
<dbReference type="EMBL" id="QXKO01000001">
    <property type="protein sequence ID" value="RJZ24599.1"/>
    <property type="molecule type" value="Genomic_DNA"/>
</dbReference>
<dbReference type="Pfam" id="PF09346">
    <property type="entry name" value="SMI1_KNR4"/>
    <property type="match status" value="1"/>
</dbReference>
<protein>
    <recommendedName>
        <fullName evidence="1">Knr4/Smi1-like domain-containing protein</fullName>
    </recommendedName>
</protein>
<dbReference type="InterPro" id="IPR018958">
    <property type="entry name" value="Knr4/Smi1-like_dom"/>
</dbReference>
<comment type="caution">
    <text evidence="3">The sequence shown here is derived from an EMBL/GenBank/DDBJ whole genome shotgun (WGS) entry which is preliminary data.</text>
</comment>
<sequence length="210" mass="24056">MMADLQDRLARIQAKITALKEKDPDLNLFGSENHTYKLNQPLSNQTLTEFENEHQITLPQDYRAFLEQIGNGGMGPYYGLETLVDGLCASLDYKAEKYGVQTLSKPFPHTDDWNAPGYKEGMSDEAYDAWQELCFSDKEVFGLLRIANFGCGVSINLVVNGPSYGEIWVDDRNNDNGVYPDFYFGNEERLGFLEWYELWLDKSIEEFEKA</sequence>
<feature type="domain" description="Knr4/Smi1-like" evidence="1">
    <location>
        <begin position="41"/>
        <end position="198"/>
    </location>
</feature>
<dbReference type="AlphaFoldDB" id="A0AB37NU92"/>
<dbReference type="Proteomes" id="UP000285054">
    <property type="component" value="Unassembled WGS sequence"/>
</dbReference>
<organism evidence="3 4">
    <name type="scientific">Listeria monocytogenes</name>
    <dbReference type="NCBI Taxonomy" id="1639"/>
    <lineage>
        <taxon>Bacteria</taxon>
        <taxon>Bacillati</taxon>
        <taxon>Bacillota</taxon>
        <taxon>Bacilli</taxon>
        <taxon>Bacillales</taxon>
        <taxon>Listeriaceae</taxon>
        <taxon>Listeria</taxon>
    </lineage>
</organism>
<evidence type="ECO:0000313" key="3">
    <source>
        <dbReference type="EMBL" id="RKC02207.1"/>
    </source>
</evidence>
<reference evidence="4 5" key="1">
    <citation type="journal article" date="2018" name="BMC Genomics">
        <title>Genes significantly associated with lineage II food isolates of Listeria monocytogenes.</title>
        <authorList>
            <person name="Pirone-Davies C."/>
            <person name="Chen Y."/>
            <person name="Pightling A."/>
            <person name="Ryan G."/>
            <person name="Wang Y."/>
            <person name="Yao K."/>
            <person name="Hoffmann M."/>
            <person name="Allard M.W."/>
        </authorList>
    </citation>
    <scope>NUCLEOTIDE SEQUENCE [LARGE SCALE GENOMIC DNA]</scope>
    <source>
        <strain evidence="3 4">CFSAN028761</strain>
        <strain evidence="2 5">PNUSAL000190</strain>
    </source>
</reference>
<gene>
    <name evidence="3" type="ORF">AE233_02470</name>
    <name evidence="2" type="ORF">DYZ50_00605</name>
</gene>
<dbReference type="SUPFAM" id="SSF160631">
    <property type="entry name" value="SMI1/KNR4-like"/>
    <property type="match status" value="1"/>
</dbReference>
<evidence type="ECO:0000313" key="5">
    <source>
        <dbReference type="Proteomes" id="UP000285054"/>
    </source>
</evidence>
<evidence type="ECO:0000259" key="1">
    <source>
        <dbReference type="SMART" id="SM00860"/>
    </source>
</evidence>